<sequence>MRNLLTHSAAVRTARPRRARALTVLVTAAVGLAGVLVPTAASAATTQSRDSFSRTTSSGWGSADAGGAWTGSGGLAVRSGAGRQALARPASGAQAVLAGHASTSTDLRVRTSLDKAPRGGAVFLSVLGRRVGTSGDYRARLKVQPSGATALVVSRGESDLDSTSLGFSVGGSTSVNVRLQVVGTSPTTLRAKAWKAGSSEPSSWQVSATDSTAALQQSGAVGIASYLSSSATNAPVTARWDDLSAVPLTTSASSATAPAPAPAPAPEPAPAPAPAVVKPDASNT</sequence>
<keyword evidence="2" id="KW-0732">Signal</keyword>
<evidence type="ECO:0000256" key="1">
    <source>
        <dbReference type="SAM" id="MobiDB-lite"/>
    </source>
</evidence>
<evidence type="ECO:0000256" key="2">
    <source>
        <dbReference type="SAM" id="SignalP"/>
    </source>
</evidence>
<dbReference type="Proteomes" id="UP000029839">
    <property type="component" value="Unassembled WGS sequence"/>
</dbReference>
<evidence type="ECO:0008006" key="5">
    <source>
        <dbReference type="Google" id="ProtNLM"/>
    </source>
</evidence>
<reference evidence="3 4" key="1">
    <citation type="submission" date="2013-08" db="EMBL/GenBank/DDBJ databases">
        <title>Genome sequencing of Cellulomonas carbonis T26.</title>
        <authorList>
            <person name="Chen F."/>
            <person name="Li Y."/>
            <person name="Wang G."/>
        </authorList>
    </citation>
    <scope>NUCLEOTIDE SEQUENCE [LARGE SCALE GENOMIC DNA]</scope>
    <source>
        <strain evidence="3 4">T26</strain>
    </source>
</reference>
<evidence type="ECO:0000313" key="3">
    <source>
        <dbReference type="EMBL" id="KGM08670.1"/>
    </source>
</evidence>
<feature type="signal peptide" evidence="2">
    <location>
        <begin position="1"/>
        <end position="43"/>
    </location>
</feature>
<proteinExistence type="predicted"/>
<evidence type="ECO:0000313" key="4">
    <source>
        <dbReference type="Proteomes" id="UP000029839"/>
    </source>
</evidence>
<feature type="compositionally biased region" description="Pro residues" evidence="1">
    <location>
        <begin position="259"/>
        <end position="273"/>
    </location>
</feature>
<feature type="compositionally biased region" description="Polar residues" evidence="1">
    <location>
        <begin position="44"/>
        <end position="54"/>
    </location>
</feature>
<feature type="compositionally biased region" description="Low complexity" evidence="1">
    <location>
        <begin position="274"/>
        <end position="284"/>
    </location>
</feature>
<comment type="caution">
    <text evidence="3">The sequence shown here is derived from an EMBL/GenBank/DDBJ whole genome shotgun (WGS) entry which is preliminary data.</text>
</comment>
<name>A0A0A0BLD1_9CELL</name>
<feature type="region of interest" description="Disordered" evidence="1">
    <location>
        <begin position="44"/>
        <end position="65"/>
    </location>
</feature>
<feature type="non-terminal residue" evidence="3">
    <location>
        <position position="284"/>
    </location>
</feature>
<reference evidence="3 4" key="2">
    <citation type="journal article" date="2015" name="Stand. Genomic Sci.">
        <title>Draft genome sequence of Cellulomonas carbonis T26(T) and comparative analysis of six Cellulomonas genomes.</title>
        <authorList>
            <person name="Zhuang W."/>
            <person name="Zhang S."/>
            <person name="Xia X."/>
            <person name="Wang G."/>
        </authorList>
    </citation>
    <scope>NUCLEOTIDE SEQUENCE [LARGE SCALE GENOMIC DNA]</scope>
    <source>
        <strain evidence="3 4">T26</strain>
    </source>
</reference>
<dbReference type="AlphaFoldDB" id="A0A0A0BLD1"/>
<dbReference type="EMBL" id="AXCY01000176">
    <property type="protein sequence ID" value="KGM08670.1"/>
    <property type="molecule type" value="Genomic_DNA"/>
</dbReference>
<feature type="compositionally biased region" description="Low complexity" evidence="1">
    <location>
        <begin position="55"/>
        <end position="65"/>
    </location>
</feature>
<keyword evidence="4" id="KW-1185">Reference proteome</keyword>
<gene>
    <name evidence="3" type="ORF">N868_06920</name>
</gene>
<feature type="chain" id="PRO_5001959385" description="Htaa domain-containing protein" evidence="2">
    <location>
        <begin position="44"/>
        <end position="284"/>
    </location>
</feature>
<protein>
    <recommendedName>
        <fullName evidence="5">Htaa domain-containing protein</fullName>
    </recommendedName>
</protein>
<feature type="region of interest" description="Disordered" evidence="1">
    <location>
        <begin position="251"/>
        <end position="284"/>
    </location>
</feature>
<organism evidence="3 4">
    <name type="scientific">Cellulomonas carbonis T26</name>
    <dbReference type="NCBI Taxonomy" id="947969"/>
    <lineage>
        <taxon>Bacteria</taxon>
        <taxon>Bacillati</taxon>
        <taxon>Actinomycetota</taxon>
        <taxon>Actinomycetes</taxon>
        <taxon>Micrococcales</taxon>
        <taxon>Cellulomonadaceae</taxon>
        <taxon>Cellulomonas</taxon>
    </lineage>
</organism>
<accession>A0A0A0BLD1</accession>